<dbReference type="Gene3D" id="1.10.443.10">
    <property type="entry name" value="Intergrase catalytic core"/>
    <property type="match status" value="1"/>
</dbReference>
<dbReference type="CDD" id="cd01189">
    <property type="entry name" value="INT_ICEBs1_C_like"/>
    <property type="match status" value="1"/>
</dbReference>
<dbReference type="InterPro" id="IPR050090">
    <property type="entry name" value="Tyrosine_recombinase_XerCD"/>
</dbReference>
<comment type="caution">
    <text evidence="5">The sequence shown here is derived from an EMBL/GenBank/DDBJ whole genome shotgun (WGS) entry which is preliminary data.</text>
</comment>
<dbReference type="Gene3D" id="1.10.150.130">
    <property type="match status" value="1"/>
</dbReference>
<evidence type="ECO:0000313" key="5">
    <source>
        <dbReference type="EMBL" id="RAI82532.1"/>
    </source>
</evidence>
<sequence>MWSEQFTDKNGNIKYRFYEKYKDPLSEKWKRVSVVMNTNNKRSQKEALLRLERKIKEKINEKSDKTLTTLTFHTACDAWLEVYTNTSGMKHTTILEKRSIVNAIKSLVPKEDLIRNYKYQQIQDLFIKWHKQELSHSTLISYKSVINRIFKHVSNVYGLKDISFLNDVKVPKKAKTIEDIESKRNNYLELDELKLLIKAMHDLNALNTHPSKRRNNMIIPLIVEFQALNGMRIAELLAIKQENIDFKDNKLLINGSIVWSIDKKDNAYGQKDTTKNDGSYRKISLNKRSMEILNKIVIENKKSKQWEDNYNDRGFIFTNTIGNPLHTSKINEKLADTVQFIKDNDKYPKKINKRITTHTLRHTHISTLSQLGISLKAIMERVGHTDHKTTLQVYSHVTEKMDKDLITKLDEISLTS</sequence>
<dbReference type="GO" id="GO:0003677">
    <property type="term" value="F:DNA binding"/>
    <property type="evidence" value="ECO:0007669"/>
    <property type="project" value="UniProtKB-KW"/>
</dbReference>
<dbReference type="SUPFAM" id="SSF56349">
    <property type="entry name" value="DNA breaking-rejoining enzymes"/>
    <property type="match status" value="1"/>
</dbReference>
<name>A0A2G5NUY6_9STAP</name>
<dbReference type="PANTHER" id="PTHR30349">
    <property type="entry name" value="PHAGE INTEGRASE-RELATED"/>
    <property type="match status" value="1"/>
</dbReference>
<evidence type="ECO:0000256" key="3">
    <source>
        <dbReference type="ARBA" id="ARBA00023172"/>
    </source>
</evidence>
<dbReference type="InterPro" id="IPR011010">
    <property type="entry name" value="DNA_brk_join_enz"/>
</dbReference>
<dbReference type="AlphaFoldDB" id="A0A2G5NUY6"/>
<dbReference type="PROSITE" id="PS51898">
    <property type="entry name" value="TYR_RECOMBINASE"/>
    <property type="match status" value="1"/>
</dbReference>
<gene>
    <name evidence="5" type="ORF">BFS35_002260</name>
</gene>
<dbReference type="EMBL" id="MJBI02000001">
    <property type="protein sequence ID" value="RAI82532.1"/>
    <property type="molecule type" value="Genomic_DNA"/>
</dbReference>
<dbReference type="InterPro" id="IPR010998">
    <property type="entry name" value="Integrase_recombinase_N"/>
</dbReference>
<protein>
    <submittedName>
        <fullName evidence="5">Site-specific integrase</fullName>
    </submittedName>
</protein>
<evidence type="ECO:0000256" key="2">
    <source>
        <dbReference type="ARBA" id="ARBA00023125"/>
    </source>
</evidence>
<dbReference type="GO" id="GO:0015074">
    <property type="term" value="P:DNA integration"/>
    <property type="evidence" value="ECO:0007669"/>
    <property type="project" value="InterPro"/>
</dbReference>
<dbReference type="Proteomes" id="UP000229523">
    <property type="component" value="Unassembled WGS sequence"/>
</dbReference>
<proteinExistence type="inferred from homology"/>
<keyword evidence="6" id="KW-1185">Reference proteome</keyword>
<dbReference type="InterPro" id="IPR002104">
    <property type="entry name" value="Integrase_catalytic"/>
</dbReference>
<evidence type="ECO:0000256" key="1">
    <source>
        <dbReference type="ARBA" id="ARBA00008857"/>
    </source>
</evidence>
<reference evidence="5 6" key="1">
    <citation type="journal article" date="2018" name="Front. Microbiol.">
        <title>Description and Comparative Genomics of Macrococcus caseolyticus subsp. hominis subsp. nov., Macrococcus goetzii sp. nov., Macrococcus epidermidis sp. nov., and Macrococcus bohemicus sp. nov., Novel Macrococci From Human Clinical Material With Virulence Potential and Suspected Uptake of Foreign DNA by Natural Transformation.</title>
        <authorList>
            <person name="Maslanova I."/>
            <person name="Wertheimer Z."/>
            <person name="Sedlacek I."/>
            <person name="Svec P."/>
            <person name="Indrakova A."/>
            <person name="Kovarovic V."/>
            <person name="Schumann P."/>
            <person name="Sproer C."/>
            <person name="Kralova S."/>
            <person name="Sedo O."/>
            <person name="Kristofova L."/>
            <person name="Vrbovska V."/>
            <person name="Fuzik T."/>
            <person name="Petras P."/>
            <person name="Zdrahal Z."/>
            <person name="Ruzickova V."/>
            <person name="Doskar J."/>
            <person name="Pantucek R."/>
        </authorList>
    </citation>
    <scope>NUCLEOTIDE SEQUENCE [LARGE SCALE GENOMIC DNA]</scope>
    <source>
        <strain evidence="5 6">CCM 4927</strain>
    </source>
</reference>
<dbReference type="RefSeq" id="WP_099578246.1">
    <property type="nucleotide sequence ID" value="NZ_MJBI02000001.1"/>
</dbReference>
<feature type="domain" description="Tyr recombinase" evidence="4">
    <location>
        <begin position="183"/>
        <end position="407"/>
    </location>
</feature>
<organism evidence="5 6">
    <name type="scientific">Macrococcoides goetzii</name>
    <dbReference type="NCBI Taxonomy" id="1891097"/>
    <lineage>
        <taxon>Bacteria</taxon>
        <taxon>Bacillati</taxon>
        <taxon>Bacillota</taxon>
        <taxon>Bacilli</taxon>
        <taxon>Bacillales</taxon>
        <taxon>Staphylococcaceae</taxon>
        <taxon>Macrococcoides</taxon>
    </lineage>
</organism>
<dbReference type="Pfam" id="PF00589">
    <property type="entry name" value="Phage_integrase"/>
    <property type="match status" value="1"/>
</dbReference>
<keyword evidence="3" id="KW-0233">DNA recombination</keyword>
<evidence type="ECO:0000313" key="6">
    <source>
        <dbReference type="Proteomes" id="UP000229523"/>
    </source>
</evidence>
<dbReference type="PANTHER" id="PTHR30349:SF64">
    <property type="entry name" value="PROPHAGE INTEGRASE INTD-RELATED"/>
    <property type="match status" value="1"/>
</dbReference>
<dbReference type="GO" id="GO:0006310">
    <property type="term" value="P:DNA recombination"/>
    <property type="evidence" value="ECO:0007669"/>
    <property type="project" value="UniProtKB-KW"/>
</dbReference>
<comment type="similarity">
    <text evidence="1">Belongs to the 'phage' integrase family.</text>
</comment>
<dbReference type="InterPro" id="IPR013762">
    <property type="entry name" value="Integrase-like_cat_sf"/>
</dbReference>
<accession>A0A2G5NUY6</accession>
<keyword evidence="2" id="KW-0238">DNA-binding</keyword>
<evidence type="ECO:0000259" key="4">
    <source>
        <dbReference type="PROSITE" id="PS51898"/>
    </source>
</evidence>